<dbReference type="EMBL" id="MU007067">
    <property type="protein sequence ID" value="KAF2425826.1"/>
    <property type="molecule type" value="Genomic_DNA"/>
</dbReference>
<evidence type="ECO:0008006" key="3">
    <source>
        <dbReference type="Google" id="ProtNLM"/>
    </source>
</evidence>
<dbReference type="CDD" id="cd09917">
    <property type="entry name" value="F-box_SF"/>
    <property type="match status" value="1"/>
</dbReference>
<keyword evidence="2" id="KW-1185">Reference proteome</keyword>
<name>A0A9P4NLA4_9PEZI</name>
<dbReference type="AlphaFoldDB" id="A0A9P4NLA4"/>
<evidence type="ECO:0000313" key="1">
    <source>
        <dbReference type="EMBL" id="KAF2425826.1"/>
    </source>
</evidence>
<protein>
    <recommendedName>
        <fullName evidence="3">F-box domain-containing protein</fullName>
    </recommendedName>
</protein>
<accession>A0A9P4NLA4</accession>
<comment type="caution">
    <text evidence="1">The sequence shown here is derived from an EMBL/GenBank/DDBJ whole genome shotgun (WGS) entry which is preliminary data.</text>
</comment>
<sequence>MHFEYFPTEIVTHVFLSCSVSGAFALSASCRRFNEIFNSTKKLEILDNAAHAQYGPLKDAIQLVTHNASQPAHLIRSVPFSLALLKQIVHVGRVANKWCEVYPFKKWKDNYQDRRLLTEEEQWRLRRALYRLWLYTRSFHNKTHPREHRMNLQHIRMRAELLHNWSTPELAEMIDVHAILRDVVYTKICPSNGSIQRKFKKRFPDSSEHQLLFNIHLNYPPPPFTASMPTSEFHAAPLANDPLFTHYHHSTHALATKFHYAKYNSTPFHEPGAEGWGDDIGHYYVVEDMLKLDPEQILWLRDHAPLKGMVETFTRGLGDWFDNNGETWGQTVGWVLNERGEDVGEVCAAVAECEMGIALVED</sequence>
<reference evidence="1" key="1">
    <citation type="journal article" date="2020" name="Stud. Mycol.">
        <title>101 Dothideomycetes genomes: a test case for predicting lifestyles and emergence of pathogens.</title>
        <authorList>
            <person name="Haridas S."/>
            <person name="Albert R."/>
            <person name="Binder M."/>
            <person name="Bloem J."/>
            <person name="Labutti K."/>
            <person name="Salamov A."/>
            <person name="Andreopoulos B."/>
            <person name="Baker S."/>
            <person name="Barry K."/>
            <person name="Bills G."/>
            <person name="Bluhm B."/>
            <person name="Cannon C."/>
            <person name="Castanera R."/>
            <person name="Culley D."/>
            <person name="Daum C."/>
            <person name="Ezra D."/>
            <person name="Gonzalez J."/>
            <person name="Henrissat B."/>
            <person name="Kuo A."/>
            <person name="Liang C."/>
            <person name="Lipzen A."/>
            <person name="Lutzoni F."/>
            <person name="Magnuson J."/>
            <person name="Mondo S."/>
            <person name="Nolan M."/>
            <person name="Ohm R."/>
            <person name="Pangilinan J."/>
            <person name="Park H.-J."/>
            <person name="Ramirez L."/>
            <person name="Alfaro M."/>
            <person name="Sun H."/>
            <person name="Tritt A."/>
            <person name="Yoshinaga Y."/>
            <person name="Zwiers L.-H."/>
            <person name="Turgeon B."/>
            <person name="Goodwin S."/>
            <person name="Spatafora J."/>
            <person name="Crous P."/>
            <person name="Grigoriev I."/>
        </authorList>
    </citation>
    <scope>NUCLEOTIDE SEQUENCE</scope>
    <source>
        <strain evidence="1">CBS 130266</strain>
    </source>
</reference>
<organism evidence="1 2">
    <name type="scientific">Tothia fuscella</name>
    <dbReference type="NCBI Taxonomy" id="1048955"/>
    <lineage>
        <taxon>Eukaryota</taxon>
        <taxon>Fungi</taxon>
        <taxon>Dikarya</taxon>
        <taxon>Ascomycota</taxon>
        <taxon>Pezizomycotina</taxon>
        <taxon>Dothideomycetes</taxon>
        <taxon>Pleosporomycetidae</taxon>
        <taxon>Venturiales</taxon>
        <taxon>Cylindrosympodiaceae</taxon>
        <taxon>Tothia</taxon>
    </lineage>
</organism>
<gene>
    <name evidence="1" type="ORF">EJ08DRAFT_651980</name>
</gene>
<evidence type="ECO:0000313" key="2">
    <source>
        <dbReference type="Proteomes" id="UP000800235"/>
    </source>
</evidence>
<dbReference type="OrthoDB" id="1638493at2759"/>
<dbReference type="Proteomes" id="UP000800235">
    <property type="component" value="Unassembled WGS sequence"/>
</dbReference>
<proteinExistence type="predicted"/>